<feature type="transmembrane region" description="Helical" evidence="1">
    <location>
        <begin position="105"/>
        <end position="124"/>
    </location>
</feature>
<keyword evidence="1" id="KW-1133">Transmembrane helix</keyword>
<dbReference type="OrthoDB" id="250722at2"/>
<accession>A0A4Z1E3H4</accession>
<evidence type="ECO:0000256" key="1">
    <source>
        <dbReference type="SAM" id="Phobius"/>
    </source>
</evidence>
<gene>
    <name evidence="2" type="ORF">SERN_1316</name>
</gene>
<keyword evidence="3" id="KW-1185">Reference proteome</keyword>
<sequence>MPYERLDADAVLVTVERLEGRIAARFPERGLGQVAARLRVVATDVRDATRASDPLRVLRLACWTLIGLLALLIVLIVVLAAAELLRQSSQVPALPALEWLRGLETTVNDAVFLGFAILFLWLLPTRVERHRVLRVLHRMRSLAHVIDMHQLTKDPERFNASFRPTRRSVEVNLSATDMASYLDYCSELLSLVGKTAALYAEHTTDPAVLATIADIEDLTTGMSRKIWQKVALLPVDDGPAASRRRLA</sequence>
<keyword evidence="1" id="KW-0472">Membrane</keyword>
<proteinExistence type="predicted"/>
<reference evidence="2 3" key="1">
    <citation type="submission" date="2018-11" db="EMBL/GenBank/DDBJ databases">
        <title>Complete genome sequencing of the Actinobacteria Serinibacter sp. K3-2.</title>
        <authorList>
            <person name="Rakitin A.L."/>
            <person name="Beletsky A.V."/>
            <person name="Mardanov A.V."/>
            <person name="Ravin N.V."/>
            <person name="Gromova A.S."/>
            <person name="Filippova S.N."/>
            <person name="Gal'Chenko V.F."/>
        </authorList>
    </citation>
    <scope>NUCLEOTIDE SEQUENCE [LARGE SCALE GENOMIC DNA]</scope>
    <source>
        <strain evidence="2 3">K3-2</strain>
    </source>
</reference>
<dbReference type="EMBL" id="RHPJ01000002">
    <property type="protein sequence ID" value="TGO05312.1"/>
    <property type="molecule type" value="Genomic_DNA"/>
</dbReference>
<name>A0A4Z1E3H4_9MICO</name>
<evidence type="ECO:0000313" key="3">
    <source>
        <dbReference type="Proteomes" id="UP000297318"/>
    </source>
</evidence>
<feature type="transmembrane region" description="Helical" evidence="1">
    <location>
        <begin position="60"/>
        <end position="85"/>
    </location>
</feature>
<evidence type="ECO:0000313" key="2">
    <source>
        <dbReference type="EMBL" id="TGO05312.1"/>
    </source>
</evidence>
<keyword evidence="1" id="KW-0812">Transmembrane</keyword>
<organism evidence="2 3">
    <name type="scientific">Serinibacter arcticus</name>
    <dbReference type="NCBI Taxonomy" id="1655435"/>
    <lineage>
        <taxon>Bacteria</taxon>
        <taxon>Bacillati</taxon>
        <taxon>Actinomycetota</taxon>
        <taxon>Actinomycetes</taxon>
        <taxon>Micrococcales</taxon>
        <taxon>Beutenbergiaceae</taxon>
        <taxon>Serinibacter</taxon>
    </lineage>
</organism>
<dbReference type="Proteomes" id="UP000297318">
    <property type="component" value="Unassembled WGS sequence"/>
</dbReference>
<dbReference type="RefSeq" id="WP_135849333.1">
    <property type="nucleotide sequence ID" value="NZ_RHPJ01000002.1"/>
</dbReference>
<comment type="caution">
    <text evidence="2">The sequence shown here is derived from an EMBL/GenBank/DDBJ whole genome shotgun (WGS) entry which is preliminary data.</text>
</comment>
<protein>
    <submittedName>
        <fullName evidence="2">Uncharacterized protein</fullName>
    </submittedName>
</protein>
<dbReference type="AlphaFoldDB" id="A0A4Z1E3H4"/>